<sequence length="441" mass="48565">MPTLTLLATLSPPCNARTWSSAPHPHLPIIATACSDKTVRIYSLQNFQQQSTISGGHKRSIRSCAWKPNSRGESVLATGSFDASAGIWRRWEGGAGSAQAAEVDFTSGLAGGGEKDEDDDDEWRFAVILDGHDSEIKCVTFAPTAPLLATCSRDKSVWIWEELEDDNFETVAVLNEHEGDVKCVAWHPSEQMLASASYDDNIRLWSEDVDDWACCALLSGHEGTVWCVEFEDANNIYALGSSEDLNSKQQAYVQTRLKAGPRLISCSDDMTIRIWRRVPKDKPEQPAGQIKAPSIWKNRDFEEEWIEEARLPQVHERPVYTVSWSKKTGKVVSTGSDGKIVVYEERWKDANAANGDVVMSGGTPAPDVEDLSAEKVSGSEGHMGGLTEWVAVASVDNAHDVFEVNHVVWAPRADKGKRSEDEEVIVSTGDDGEVKVWTLDT</sequence>
<organism evidence="5 6">
    <name type="scientific">Oleoguttula mirabilis</name>
    <dbReference type="NCBI Taxonomy" id="1507867"/>
    <lineage>
        <taxon>Eukaryota</taxon>
        <taxon>Fungi</taxon>
        <taxon>Dikarya</taxon>
        <taxon>Ascomycota</taxon>
        <taxon>Pezizomycotina</taxon>
        <taxon>Dothideomycetes</taxon>
        <taxon>Dothideomycetidae</taxon>
        <taxon>Mycosphaerellales</taxon>
        <taxon>Teratosphaeriaceae</taxon>
        <taxon>Oleoguttula</taxon>
    </lineage>
</organism>
<dbReference type="CDD" id="cd00200">
    <property type="entry name" value="WD40"/>
    <property type="match status" value="1"/>
</dbReference>
<dbReference type="GO" id="GO:0097361">
    <property type="term" value="C:cytosolic [4Fe-4S] assembly targeting complex"/>
    <property type="evidence" value="ECO:0007669"/>
    <property type="project" value="InterPro"/>
</dbReference>
<dbReference type="EMBL" id="JAVFHQ010000003">
    <property type="protein sequence ID" value="KAK4549717.1"/>
    <property type="molecule type" value="Genomic_DNA"/>
</dbReference>
<dbReference type="SMART" id="SM00320">
    <property type="entry name" value="WD40"/>
    <property type="match status" value="7"/>
</dbReference>
<dbReference type="PANTHER" id="PTHR19920:SF0">
    <property type="entry name" value="CYTOSOLIC IRON-SULFUR PROTEIN ASSEMBLY PROTEIN CIAO1-RELATED"/>
    <property type="match status" value="1"/>
</dbReference>
<reference evidence="5 6" key="1">
    <citation type="submission" date="2021-11" db="EMBL/GenBank/DDBJ databases">
        <title>Black yeast isolated from Biological Soil Crust.</title>
        <authorList>
            <person name="Kurbessoian T."/>
        </authorList>
    </citation>
    <scope>NUCLEOTIDE SEQUENCE [LARGE SCALE GENOMIC DNA]</scope>
    <source>
        <strain evidence="5 6">CCFEE 5522</strain>
    </source>
</reference>
<dbReference type="InterPro" id="IPR020472">
    <property type="entry name" value="WD40_PAC1"/>
</dbReference>
<keyword evidence="1 4" id="KW-0853">WD repeat</keyword>
<feature type="repeat" description="WD" evidence="4">
    <location>
        <begin position="54"/>
        <end position="88"/>
    </location>
</feature>
<feature type="repeat" description="WD" evidence="4">
    <location>
        <begin position="129"/>
        <end position="161"/>
    </location>
</feature>
<dbReference type="PROSITE" id="PS50082">
    <property type="entry name" value="WD_REPEATS_2"/>
    <property type="match status" value="4"/>
</dbReference>
<evidence type="ECO:0000256" key="4">
    <source>
        <dbReference type="PROSITE-ProRule" id="PRU00221"/>
    </source>
</evidence>
<feature type="repeat" description="WD" evidence="4">
    <location>
        <begin position="174"/>
        <end position="206"/>
    </location>
</feature>
<proteinExistence type="inferred from homology"/>
<evidence type="ECO:0000256" key="1">
    <source>
        <dbReference type="ARBA" id="ARBA00022574"/>
    </source>
</evidence>
<dbReference type="GO" id="GO:0016226">
    <property type="term" value="P:iron-sulfur cluster assembly"/>
    <property type="evidence" value="ECO:0007669"/>
    <property type="project" value="UniProtKB-UniRule"/>
</dbReference>
<dbReference type="Pfam" id="PF00400">
    <property type="entry name" value="WD40"/>
    <property type="match status" value="6"/>
</dbReference>
<dbReference type="InterPro" id="IPR015943">
    <property type="entry name" value="WD40/YVTN_repeat-like_dom_sf"/>
</dbReference>
<evidence type="ECO:0000313" key="5">
    <source>
        <dbReference type="EMBL" id="KAK4549717.1"/>
    </source>
</evidence>
<dbReference type="InterPro" id="IPR036322">
    <property type="entry name" value="WD40_repeat_dom_sf"/>
</dbReference>
<accession>A0AAV9JVF7</accession>
<dbReference type="InterPro" id="IPR028608">
    <property type="entry name" value="CIAO1/Cia1"/>
</dbReference>
<dbReference type="SUPFAM" id="SSF50978">
    <property type="entry name" value="WD40 repeat-like"/>
    <property type="match status" value="1"/>
</dbReference>
<dbReference type="PRINTS" id="PR00320">
    <property type="entry name" value="GPROTEINBRPT"/>
</dbReference>
<dbReference type="PROSITE" id="PS50294">
    <property type="entry name" value="WD_REPEATS_REGION"/>
    <property type="match status" value="3"/>
</dbReference>
<protein>
    <recommendedName>
        <fullName evidence="3">Probable cytosolic iron-sulfur protein assembly protein 1</fullName>
    </recommendedName>
</protein>
<dbReference type="InterPro" id="IPR001680">
    <property type="entry name" value="WD40_rpt"/>
</dbReference>
<comment type="similarity">
    <text evidence="3">Belongs to the WD repeat CIA1 family.</text>
</comment>
<evidence type="ECO:0000256" key="3">
    <source>
        <dbReference type="HAMAP-Rule" id="MF_03037"/>
    </source>
</evidence>
<evidence type="ECO:0000256" key="2">
    <source>
        <dbReference type="ARBA" id="ARBA00022737"/>
    </source>
</evidence>
<dbReference type="PANTHER" id="PTHR19920">
    <property type="entry name" value="WD40 PROTEIN CIAO1"/>
    <property type="match status" value="1"/>
</dbReference>
<dbReference type="HAMAP" id="MF_03037">
    <property type="entry name" value="ciao1"/>
    <property type="match status" value="1"/>
</dbReference>
<dbReference type="Gene3D" id="2.130.10.10">
    <property type="entry name" value="YVTN repeat-like/Quinoprotein amine dehydrogenase"/>
    <property type="match status" value="1"/>
</dbReference>
<keyword evidence="2" id="KW-0677">Repeat</keyword>
<dbReference type="AlphaFoldDB" id="A0AAV9JVF7"/>
<comment type="caution">
    <text evidence="5">The sequence shown here is derived from an EMBL/GenBank/DDBJ whole genome shotgun (WGS) entry which is preliminary data.</text>
</comment>
<dbReference type="Proteomes" id="UP001324427">
    <property type="component" value="Unassembled WGS sequence"/>
</dbReference>
<name>A0AAV9JVF7_9PEZI</name>
<feature type="repeat" description="WD" evidence="4">
    <location>
        <begin position="419"/>
        <end position="441"/>
    </location>
</feature>
<keyword evidence="6" id="KW-1185">Reference proteome</keyword>
<comment type="function">
    <text evidence="3">Essential component of the cytosolic iron-sulfur (Fe/S) protein assembly machinery. Required for the maturation of extramitochondrial Fe/S proteins.</text>
</comment>
<evidence type="ECO:0000313" key="6">
    <source>
        <dbReference type="Proteomes" id="UP001324427"/>
    </source>
</evidence>
<gene>
    <name evidence="3" type="primary">CIA1</name>
    <name evidence="5" type="ORF">LTR36_005018</name>
</gene>